<accession>A0A6C0LUZ2</accession>
<evidence type="ECO:0000256" key="1">
    <source>
        <dbReference type="SAM" id="Phobius"/>
    </source>
</evidence>
<proteinExistence type="predicted"/>
<feature type="transmembrane region" description="Helical" evidence="1">
    <location>
        <begin position="50"/>
        <end position="69"/>
    </location>
</feature>
<dbReference type="AlphaFoldDB" id="A0A6C0LUZ2"/>
<organism evidence="2">
    <name type="scientific">viral metagenome</name>
    <dbReference type="NCBI Taxonomy" id="1070528"/>
    <lineage>
        <taxon>unclassified sequences</taxon>
        <taxon>metagenomes</taxon>
        <taxon>organismal metagenomes</taxon>
    </lineage>
</organism>
<keyword evidence="1" id="KW-0812">Transmembrane</keyword>
<reference evidence="2" key="1">
    <citation type="journal article" date="2020" name="Nature">
        <title>Giant virus diversity and host interactions through global metagenomics.</title>
        <authorList>
            <person name="Schulz F."/>
            <person name="Roux S."/>
            <person name="Paez-Espino D."/>
            <person name="Jungbluth S."/>
            <person name="Walsh D.A."/>
            <person name="Denef V.J."/>
            <person name="McMahon K.D."/>
            <person name="Konstantinidis K.T."/>
            <person name="Eloe-Fadrosh E.A."/>
            <person name="Kyrpides N.C."/>
            <person name="Woyke T."/>
        </authorList>
    </citation>
    <scope>NUCLEOTIDE SEQUENCE</scope>
    <source>
        <strain evidence="2">GVMAG-S-1016704-121</strain>
    </source>
</reference>
<keyword evidence="1" id="KW-0472">Membrane</keyword>
<name>A0A6C0LUZ2_9ZZZZ</name>
<sequence length="73" mass="8202">MDTPTESATTFVKECNDRIDARIALLISSDQSGGDLDEFSKKIANKKLHLIIKVLVLIVIILLLVVYLLQKYL</sequence>
<dbReference type="EMBL" id="MN740557">
    <property type="protein sequence ID" value="QHU33384.1"/>
    <property type="molecule type" value="Genomic_DNA"/>
</dbReference>
<protein>
    <submittedName>
        <fullName evidence="2">Uncharacterized protein</fullName>
    </submittedName>
</protein>
<keyword evidence="1" id="KW-1133">Transmembrane helix</keyword>
<evidence type="ECO:0000313" key="2">
    <source>
        <dbReference type="EMBL" id="QHU33384.1"/>
    </source>
</evidence>